<dbReference type="AlphaFoldDB" id="A0AAV7ILC1"/>
<sequence>MLREIDPCVGGCRIIINCRYSTHTGKVCKPFRAYKDRRNKNEEEEKRRRWSPFSKIGLVLHSGAWCSMESRVPYLRMSYLAFNSFAVAHQTPNTVTLFEETLQGSLSTRDTIIRTEQRRGQKSAERRAKPGWCMSSVSANTPIFRDSDKVTNRRH</sequence>
<keyword evidence="2" id="KW-1185">Reference proteome</keyword>
<dbReference type="Proteomes" id="UP000826195">
    <property type="component" value="Unassembled WGS sequence"/>
</dbReference>
<comment type="caution">
    <text evidence="1">The sequence shown here is derived from an EMBL/GenBank/DDBJ whole genome shotgun (WGS) entry which is preliminary data.</text>
</comment>
<evidence type="ECO:0000313" key="2">
    <source>
        <dbReference type="Proteomes" id="UP000826195"/>
    </source>
</evidence>
<gene>
    <name evidence="1" type="ORF">KQX54_014376</name>
</gene>
<reference evidence="1 2" key="1">
    <citation type="journal article" date="2021" name="J. Hered.">
        <title>A chromosome-level genome assembly of the parasitoid wasp, Cotesia glomerata (Hymenoptera: Braconidae).</title>
        <authorList>
            <person name="Pinto B.J."/>
            <person name="Weis J.J."/>
            <person name="Gamble T."/>
            <person name="Ode P.J."/>
            <person name="Paul R."/>
            <person name="Zaspel J.M."/>
        </authorList>
    </citation>
    <scope>NUCLEOTIDE SEQUENCE [LARGE SCALE GENOMIC DNA]</scope>
    <source>
        <strain evidence="1">CgM1</strain>
    </source>
</reference>
<accession>A0AAV7ILC1</accession>
<organism evidence="1 2">
    <name type="scientific">Cotesia glomerata</name>
    <name type="common">Lepidopteran parasitic wasp</name>
    <name type="synonym">Apanteles glomeratus</name>
    <dbReference type="NCBI Taxonomy" id="32391"/>
    <lineage>
        <taxon>Eukaryota</taxon>
        <taxon>Metazoa</taxon>
        <taxon>Ecdysozoa</taxon>
        <taxon>Arthropoda</taxon>
        <taxon>Hexapoda</taxon>
        <taxon>Insecta</taxon>
        <taxon>Pterygota</taxon>
        <taxon>Neoptera</taxon>
        <taxon>Endopterygota</taxon>
        <taxon>Hymenoptera</taxon>
        <taxon>Apocrita</taxon>
        <taxon>Ichneumonoidea</taxon>
        <taxon>Braconidae</taxon>
        <taxon>Microgastrinae</taxon>
        <taxon>Cotesia</taxon>
    </lineage>
</organism>
<name>A0AAV7ILC1_COTGL</name>
<dbReference type="EMBL" id="JAHXZJ010001492">
    <property type="protein sequence ID" value="KAH0552714.1"/>
    <property type="molecule type" value="Genomic_DNA"/>
</dbReference>
<proteinExistence type="predicted"/>
<protein>
    <submittedName>
        <fullName evidence="1">Uncharacterized protein</fullName>
    </submittedName>
</protein>
<evidence type="ECO:0000313" key="1">
    <source>
        <dbReference type="EMBL" id="KAH0552714.1"/>
    </source>
</evidence>